<feature type="compositionally biased region" description="Low complexity" evidence="9">
    <location>
        <begin position="289"/>
        <end position="320"/>
    </location>
</feature>
<dbReference type="AlphaFoldDB" id="A0A921KAR0"/>
<feature type="compositionally biased region" description="Polar residues" evidence="9">
    <location>
        <begin position="428"/>
        <end position="440"/>
    </location>
</feature>
<comment type="caution">
    <text evidence="13">The sequence shown here is derived from an EMBL/GenBank/DDBJ whole genome shotgun (WGS) entry which is preliminary data.</text>
</comment>
<evidence type="ECO:0000256" key="9">
    <source>
        <dbReference type="SAM" id="MobiDB-lite"/>
    </source>
</evidence>
<dbReference type="PROSITE" id="PS50011">
    <property type="entry name" value="PROTEIN_KINASE_DOM"/>
    <property type="match status" value="1"/>
</dbReference>
<keyword evidence="4" id="KW-0547">Nucleotide-binding</keyword>
<dbReference type="Gene3D" id="3.30.10.20">
    <property type="match status" value="3"/>
</dbReference>
<dbReference type="EMBL" id="DYWK01000006">
    <property type="protein sequence ID" value="HJF18290.1"/>
    <property type="molecule type" value="Genomic_DNA"/>
</dbReference>
<feature type="region of interest" description="Disordered" evidence="9">
    <location>
        <begin position="283"/>
        <end position="337"/>
    </location>
</feature>
<keyword evidence="10" id="KW-1133">Transmembrane helix</keyword>
<dbReference type="SUPFAM" id="SSF56112">
    <property type="entry name" value="Protein kinase-like (PK-like)"/>
    <property type="match status" value="1"/>
</dbReference>
<dbReference type="CDD" id="cd06577">
    <property type="entry name" value="PASTA_pknB"/>
    <property type="match status" value="3"/>
</dbReference>
<dbReference type="Gene3D" id="3.30.200.20">
    <property type="entry name" value="Phosphorylase Kinase, domain 1"/>
    <property type="match status" value="1"/>
</dbReference>
<proteinExistence type="predicted"/>
<dbReference type="PROSITE" id="PS51178">
    <property type="entry name" value="PASTA"/>
    <property type="match status" value="2"/>
</dbReference>
<keyword evidence="10" id="KW-0812">Transmembrane</keyword>
<evidence type="ECO:0000256" key="2">
    <source>
        <dbReference type="ARBA" id="ARBA00022527"/>
    </source>
</evidence>
<feature type="compositionally biased region" description="Low complexity" evidence="9">
    <location>
        <begin position="373"/>
        <end position="386"/>
    </location>
</feature>
<dbReference type="CDD" id="cd14014">
    <property type="entry name" value="STKc_PknB_like"/>
    <property type="match status" value="1"/>
</dbReference>
<dbReference type="PROSITE" id="PS00108">
    <property type="entry name" value="PROTEIN_KINASE_ST"/>
    <property type="match status" value="1"/>
</dbReference>
<gene>
    <name evidence="13" type="ORF">K8U78_03940</name>
</gene>
<dbReference type="SMART" id="SM00740">
    <property type="entry name" value="PASTA"/>
    <property type="match status" value="3"/>
</dbReference>
<feature type="domain" description="Protein kinase" evidence="11">
    <location>
        <begin position="9"/>
        <end position="269"/>
    </location>
</feature>
<accession>A0A921KAR0</accession>
<dbReference type="SMART" id="SM00220">
    <property type="entry name" value="S_TKc"/>
    <property type="match status" value="1"/>
</dbReference>
<feature type="region of interest" description="Disordered" evidence="9">
    <location>
        <begin position="350"/>
        <end position="451"/>
    </location>
</feature>
<sequence>MSEIIDGRYAIEKLLAQGGMASVYVAMDQRLERCVALKIIHSGLAHGEHGEQFRRRFHTEATAAARVANNHIVQVYDTGTTSTGLPYLVMEYVEGQDLRHVLETSAPLSVKDTLNILTAVFDGLAAAHSAGITHRDMKPENVLISSRGVVKIGDFGLAKMMSTQTTGTSGLMLATAAYVAPETLESDVVSPTADVYSVGMMAWEMLTGDIPFRSENPMTMVFKHVNQDVPSLTSIDPQFARPVVELVATLTSRSAASRPEDGQAAGKLVAQVKRELSSEQLAFRHDPSRLPASSSALSALAGAAPRPQASASTAPAPSVSRFSQYPQRTAVQTPQPAARKPFETLPDLAHSANSASSAANTQDLQSASYPVHSTTTAASSTGASSTQPTRVHSRSPRQAQSGSDLRWQTVVSPKTSAQQATRPLPPSAHSSVPTQPTAPTQAMARSAAKPKHTGRKIAITALVVALLAGGGAGGYYAWYQLVGPGSYLRIPAISASCDNLLSTTLANGATSQHLEKAPTSSAKPSNLQGATGQCAVEGSVWSAYSSRLTSAHVKAKVSEVYSDAIGKGKIISTSLQPGTFIKKDQASISLVVSKGPQPVIIPAVAGKLADEAQKELENAHLKVKVSEEFSDTVAQGAVIAVKPGEGQQVAKNSEITMVVSRGPEMATVPNVIGLSKDDAVRKLEALGFEVKTQKSLIGELLHQVFSQSIPGNTKARLRDTNGKPTVITLTLV</sequence>
<feature type="domain" description="PASTA" evidence="12">
    <location>
        <begin position="662"/>
        <end position="732"/>
    </location>
</feature>
<comment type="catalytic activity">
    <reaction evidence="8">
        <text>L-seryl-[protein] + ATP = O-phospho-L-seryl-[protein] + ADP + H(+)</text>
        <dbReference type="Rhea" id="RHEA:17989"/>
        <dbReference type="Rhea" id="RHEA-COMP:9863"/>
        <dbReference type="Rhea" id="RHEA-COMP:11604"/>
        <dbReference type="ChEBI" id="CHEBI:15378"/>
        <dbReference type="ChEBI" id="CHEBI:29999"/>
        <dbReference type="ChEBI" id="CHEBI:30616"/>
        <dbReference type="ChEBI" id="CHEBI:83421"/>
        <dbReference type="ChEBI" id="CHEBI:456216"/>
        <dbReference type="EC" id="2.7.11.1"/>
    </reaction>
</comment>
<dbReference type="Pfam" id="PF03793">
    <property type="entry name" value="PASTA"/>
    <property type="match status" value="3"/>
</dbReference>
<keyword evidence="2" id="KW-0723">Serine/threonine-protein kinase</keyword>
<protein>
    <recommendedName>
        <fullName evidence="1">non-specific serine/threonine protein kinase</fullName>
        <ecNumber evidence="1">2.7.11.1</ecNumber>
    </recommendedName>
</protein>
<dbReference type="PANTHER" id="PTHR43289">
    <property type="entry name" value="MITOGEN-ACTIVATED PROTEIN KINASE KINASE KINASE 20-RELATED"/>
    <property type="match status" value="1"/>
</dbReference>
<dbReference type="EC" id="2.7.11.1" evidence="1"/>
<evidence type="ECO:0000256" key="5">
    <source>
        <dbReference type="ARBA" id="ARBA00022777"/>
    </source>
</evidence>
<keyword evidence="3" id="KW-0808">Transferase</keyword>
<keyword evidence="5 13" id="KW-0418">Kinase</keyword>
<evidence type="ECO:0000313" key="14">
    <source>
        <dbReference type="Proteomes" id="UP000715651"/>
    </source>
</evidence>
<reference evidence="13" key="2">
    <citation type="submission" date="2021-09" db="EMBL/GenBank/DDBJ databases">
        <authorList>
            <person name="Gilroy R."/>
        </authorList>
    </citation>
    <scope>NUCLEOTIDE SEQUENCE</scope>
    <source>
        <strain evidence="13">578</strain>
    </source>
</reference>
<evidence type="ECO:0000256" key="10">
    <source>
        <dbReference type="SAM" id="Phobius"/>
    </source>
</evidence>
<feature type="compositionally biased region" description="Low complexity" evidence="9">
    <location>
        <begin position="351"/>
        <end position="360"/>
    </location>
</feature>
<evidence type="ECO:0000259" key="11">
    <source>
        <dbReference type="PROSITE" id="PS50011"/>
    </source>
</evidence>
<organism evidence="13 14">
    <name type="scientific">Aeriscardovia aeriphila</name>
    <dbReference type="NCBI Taxonomy" id="218139"/>
    <lineage>
        <taxon>Bacteria</taxon>
        <taxon>Bacillati</taxon>
        <taxon>Actinomycetota</taxon>
        <taxon>Actinomycetes</taxon>
        <taxon>Bifidobacteriales</taxon>
        <taxon>Bifidobacteriaceae</taxon>
        <taxon>Aeriscardovia</taxon>
    </lineage>
</organism>
<comment type="catalytic activity">
    <reaction evidence="7">
        <text>L-threonyl-[protein] + ATP = O-phospho-L-threonyl-[protein] + ADP + H(+)</text>
        <dbReference type="Rhea" id="RHEA:46608"/>
        <dbReference type="Rhea" id="RHEA-COMP:11060"/>
        <dbReference type="Rhea" id="RHEA-COMP:11605"/>
        <dbReference type="ChEBI" id="CHEBI:15378"/>
        <dbReference type="ChEBI" id="CHEBI:30013"/>
        <dbReference type="ChEBI" id="CHEBI:30616"/>
        <dbReference type="ChEBI" id="CHEBI:61977"/>
        <dbReference type="ChEBI" id="CHEBI:456216"/>
        <dbReference type="EC" id="2.7.11.1"/>
    </reaction>
</comment>
<dbReference type="GO" id="GO:0004674">
    <property type="term" value="F:protein serine/threonine kinase activity"/>
    <property type="evidence" value="ECO:0007669"/>
    <property type="project" value="UniProtKB-KW"/>
</dbReference>
<name>A0A921KAR0_9BIFI</name>
<evidence type="ECO:0000313" key="13">
    <source>
        <dbReference type="EMBL" id="HJF18290.1"/>
    </source>
</evidence>
<dbReference type="PANTHER" id="PTHR43289:SF34">
    <property type="entry name" value="SERINE_THREONINE-PROTEIN KINASE YBDM-RELATED"/>
    <property type="match status" value="1"/>
</dbReference>
<dbReference type="Gene3D" id="1.10.510.10">
    <property type="entry name" value="Transferase(Phosphotransferase) domain 1"/>
    <property type="match status" value="1"/>
</dbReference>
<dbReference type="InterPro" id="IPR011009">
    <property type="entry name" value="Kinase-like_dom_sf"/>
</dbReference>
<dbReference type="Proteomes" id="UP000715651">
    <property type="component" value="Unassembled WGS sequence"/>
</dbReference>
<dbReference type="InterPro" id="IPR005543">
    <property type="entry name" value="PASTA_dom"/>
</dbReference>
<evidence type="ECO:0000259" key="12">
    <source>
        <dbReference type="PROSITE" id="PS51178"/>
    </source>
</evidence>
<dbReference type="Pfam" id="PF00069">
    <property type="entry name" value="Pkinase"/>
    <property type="match status" value="1"/>
</dbReference>
<keyword evidence="10" id="KW-0472">Membrane</keyword>
<feature type="compositionally biased region" description="Polar residues" evidence="9">
    <location>
        <begin position="361"/>
        <end position="372"/>
    </location>
</feature>
<evidence type="ECO:0000256" key="3">
    <source>
        <dbReference type="ARBA" id="ARBA00022679"/>
    </source>
</evidence>
<keyword evidence="6" id="KW-0067">ATP-binding</keyword>
<dbReference type="GO" id="GO:0005524">
    <property type="term" value="F:ATP binding"/>
    <property type="evidence" value="ECO:0007669"/>
    <property type="project" value="UniProtKB-KW"/>
</dbReference>
<evidence type="ECO:0000256" key="6">
    <source>
        <dbReference type="ARBA" id="ARBA00022840"/>
    </source>
</evidence>
<feature type="compositionally biased region" description="Polar residues" evidence="9">
    <location>
        <begin position="321"/>
        <end position="335"/>
    </location>
</feature>
<feature type="compositionally biased region" description="Polar residues" evidence="9">
    <location>
        <begin position="409"/>
        <end position="421"/>
    </location>
</feature>
<evidence type="ECO:0000256" key="8">
    <source>
        <dbReference type="ARBA" id="ARBA00048679"/>
    </source>
</evidence>
<reference evidence="13" key="1">
    <citation type="journal article" date="2021" name="PeerJ">
        <title>Extensive microbial diversity within the chicken gut microbiome revealed by metagenomics and culture.</title>
        <authorList>
            <person name="Gilroy R."/>
            <person name="Ravi A."/>
            <person name="Getino M."/>
            <person name="Pursley I."/>
            <person name="Horton D.L."/>
            <person name="Alikhan N.F."/>
            <person name="Baker D."/>
            <person name="Gharbi K."/>
            <person name="Hall N."/>
            <person name="Watson M."/>
            <person name="Adriaenssens E.M."/>
            <person name="Foster-Nyarko E."/>
            <person name="Jarju S."/>
            <person name="Secka A."/>
            <person name="Antonio M."/>
            <person name="Oren A."/>
            <person name="Chaudhuri R.R."/>
            <person name="La Ragione R."/>
            <person name="Hildebrand F."/>
            <person name="Pallen M.J."/>
        </authorList>
    </citation>
    <scope>NUCLEOTIDE SEQUENCE</scope>
    <source>
        <strain evidence="13">578</strain>
    </source>
</reference>
<dbReference type="InterPro" id="IPR000719">
    <property type="entry name" value="Prot_kinase_dom"/>
</dbReference>
<evidence type="ECO:0000256" key="7">
    <source>
        <dbReference type="ARBA" id="ARBA00047899"/>
    </source>
</evidence>
<evidence type="ECO:0000256" key="1">
    <source>
        <dbReference type="ARBA" id="ARBA00012513"/>
    </source>
</evidence>
<dbReference type="InterPro" id="IPR008271">
    <property type="entry name" value="Ser/Thr_kinase_AS"/>
</dbReference>
<feature type="transmembrane region" description="Helical" evidence="10">
    <location>
        <begin position="457"/>
        <end position="478"/>
    </location>
</feature>
<feature type="domain" description="PASTA" evidence="12">
    <location>
        <begin position="595"/>
        <end position="661"/>
    </location>
</feature>
<evidence type="ECO:0000256" key="4">
    <source>
        <dbReference type="ARBA" id="ARBA00022741"/>
    </source>
</evidence>